<dbReference type="EMBL" id="JAVRRG010000051">
    <property type="protein sequence ID" value="KAK5092888.1"/>
    <property type="molecule type" value="Genomic_DNA"/>
</dbReference>
<reference evidence="3 4" key="1">
    <citation type="submission" date="2023-08" db="EMBL/GenBank/DDBJ databases">
        <title>Black Yeasts Isolated from many extreme environments.</title>
        <authorList>
            <person name="Coleine C."/>
            <person name="Stajich J.E."/>
            <person name="Selbmann L."/>
        </authorList>
    </citation>
    <scope>NUCLEOTIDE SEQUENCE [LARGE SCALE GENOMIC DNA]</scope>
    <source>
        <strain evidence="3 4">CCFEE 5885</strain>
    </source>
</reference>
<name>A0ABR0KCH4_9EURO</name>
<comment type="similarity">
    <text evidence="2">Belongs to the FAD-binding monooxygenase family.</text>
</comment>
<comment type="cofactor">
    <cofactor evidence="1">
        <name>FAD</name>
        <dbReference type="ChEBI" id="CHEBI:57692"/>
    </cofactor>
</comment>
<evidence type="ECO:0000256" key="1">
    <source>
        <dbReference type="ARBA" id="ARBA00001974"/>
    </source>
</evidence>
<evidence type="ECO:0008006" key="5">
    <source>
        <dbReference type="Google" id="ProtNLM"/>
    </source>
</evidence>
<dbReference type="InterPro" id="IPR051209">
    <property type="entry name" value="FAD-bind_Monooxygenase_sf"/>
</dbReference>
<dbReference type="PANTHER" id="PTHR42877:SF8">
    <property type="entry name" value="MONOOXYGENASE"/>
    <property type="match status" value="1"/>
</dbReference>
<comment type="caution">
    <text evidence="3">The sequence shown here is derived from an EMBL/GenBank/DDBJ whole genome shotgun (WGS) entry which is preliminary data.</text>
</comment>
<dbReference type="Gene3D" id="3.50.50.60">
    <property type="entry name" value="FAD/NAD(P)-binding domain"/>
    <property type="match status" value="2"/>
</dbReference>
<dbReference type="PANTHER" id="PTHR42877">
    <property type="entry name" value="L-ORNITHINE N(5)-MONOOXYGENASE-RELATED"/>
    <property type="match status" value="1"/>
</dbReference>
<organism evidence="3 4">
    <name type="scientific">Lithohypha guttulata</name>
    <dbReference type="NCBI Taxonomy" id="1690604"/>
    <lineage>
        <taxon>Eukaryota</taxon>
        <taxon>Fungi</taxon>
        <taxon>Dikarya</taxon>
        <taxon>Ascomycota</taxon>
        <taxon>Pezizomycotina</taxon>
        <taxon>Eurotiomycetes</taxon>
        <taxon>Chaetothyriomycetidae</taxon>
        <taxon>Chaetothyriales</taxon>
        <taxon>Trichomeriaceae</taxon>
        <taxon>Lithohypha</taxon>
    </lineage>
</organism>
<evidence type="ECO:0000313" key="3">
    <source>
        <dbReference type="EMBL" id="KAK5092888.1"/>
    </source>
</evidence>
<dbReference type="Proteomes" id="UP001345013">
    <property type="component" value="Unassembled WGS sequence"/>
</dbReference>
<sequence>MGSIDLVGLRGYQVKQEWHSKPTYLRVIAAGAGATGLCLAYKMKEKFKFENYDLVVYEKPAHAYTYSFEPNPNWSTFYAYGPEIRQYFEGFAKKHDLLPCVKVNSRITKAVWDDREGIYNVEISQDGQRIQDWCHVLVNGTGFLNDWKWPKIPGLTDFKGTLMHTANWDTSGISPPVGGEILQAEKQKEGDQQAPAQSVAAQYFYTEEEKQRFREDPKHLLEYRQGLEAPVNLLFDMFIAGSETSKQAEILMRKEMNRRIGEGHEELKAKLIPSWPPGCRRITPGDGYLEALVQPNVTTVHEEIQRHDVDILVCATGFNLAFTPPFEVYGKDGLSMHDFFNNDPYGGPQMYLATTVPHFPNFFVVNGVRGNWASGTALPSIEICCEYILRCCHKIQHDHLKSLEVKQEAVTQLYEHIDAWHEGSVWNSPCKSWYKNNIIGGKLWIWAGSALHFLKTLMGDPRYEHYNIEYKEKNMWSFLGNGRTKAEILKGTEGYATGQELLEKLTPYLRNEDCDFEVE</sequence>
<proteinExistence type="inferred from homology"/>
<accession>A0ABR0KCH4</accession>
<keyword evidence="4" id="KW-1185">Reference proteome</keyword>
<protein>
    <recommendedName>
        <fullName evidence="5">FAD/NAD(P)-binding domain-containing protein</fullName>
    </recommendedName>
</protein>
<evidence type="ECO:0000256" key="2">
    <source>
        <dbReference type="ARBA" id="ARBA00010139"/>
    </source>
</evidence>
<dbReference type="InterPro" id="IPR036188">
    <property type="entry name" value="FAD/NAD-bd_sf"/>
</dbReference>
<gene>
    <name evidence="3" type="ORF">LTR24_004802</name>
</gene>
<dbReference type="SUPFAM" id="SSF51905">
    <property type="entry name" value="FAD/NAD(P)-binding domain"/>
    <property type="match status" value="3"/>
</dbReference>
<evidence type="ECO:0000313" key="4">
    <source>
        <dbReference type="Proteomes" id="UP001345013"/>
    </source>
</evidence>